<dbReference type="InterPro" id="IPR050678">
    <property type="entry name" value="DNA_Partitioning_ATPase"/>
</dbReference>
<name>A0A848P3Y5_9RALS</name>
<protein>
    <submittedName>
        <fullName evidence="2">ParA family protein</fullName>
    </submittedName>
</protein>
<dbReference type="Proteomes" id="UP000575469">
    <property type="component" value="Unassembled WGS sequence"/>
</dbReference>
<dbReference type="InterPro" id="IPR027417">
    <property type="entry name" value="P-loop_NTPase"/>
</dbReference>
<dbReference type="EMBL" id="JABBZM010000017">
    <property type="protein sequence ID" value="NMV39923.1"/>
    <property type="molecule type" value="Genomic_DNA"/>
</dbReference>
<evidence type="ECO:0000313" key="3">
    <source>
        <dbReference type="Proteomes" id="UP000575469"/>
    </source>
</evidence>
<reference evidence="2 3" key="1">
    <citation type="submission" date="2020-04" db="EMBL/GenBank/DDBJ databases">
        <title>Ralstonia insidiosa genome sequencing and assembly.</title>
        <authorList>
            <person name="Martins R.C.R."/>
            <person name="Perdigao-Neto L.V."/>
            <person name="Levin A.S.S."/>
            <person name="Costa S.F."/>
        </authorList>
    </citation>
    <scope>NUCLEOTIDE SEQUENCE [LARGE SCALE GENOMIC DNA]</scope>
    <source>
        <strain evidence="2 3">5047</strain>
    </source>
</reference>
<gene>
    <name evidence="2" type="ORF">HGR00_18590</name>
</gene>
<dbReference type="CDD" id="cd02042">
    <property type="entry name" value="ParAB_family"/>
    <property type="match status" value="1"/>
</dbReference>
<dbReference type="PANTHER" id="PTHR13696:SF99">
    <property type="entry name" value="COBYRINIC ACID AC-DIAMIDE SYNTHASE"/>
    <property type="match status" value="1"/>
</dbReference>
<dbReference type="Pfam" id="PF13614">
    <property type="entry name" value="AAA_31"/>
    <property type="match status" value="1"/>
</dbReference>
<organism evidence="2 3">
    <name type="scientific">Ralstonia insidiosa</name>
    <dbReference type="NCBI Taxonomy" id="190721"/>
    <lineage>
        <taxon>Bacteria</taxon>
        <taxon>Pseudomonadati</taxon>
        <taxon>Pseudomonadota</taxon>
        <taxon>Betaproteobacteria</taxon>
        <taxon>Burkholderiales</taxon>
        <taxon>Burkholderiaceae</taxon>
        <taxon>Ralstonia</taxon>
    </lineage>
</organism>
<evidence type="ECO:0000313" key="2">
    <source>
        <dbReference type="EMBL" id="NMV39923.1"/>
    </source>
</evidence>
<dbReference type="AlphaFoldDB" id="A0A848P3Y5"/>
<evidence type="ECO:0000259" key="1">
    <source>
        <dbReference type="Pfam" id="PF13614"/>
    </source>
</evidence>
<sequence length="246" mass="27374">MAKLITVINNKGGVGKTTIACHLAFAAGEAGKRTLLCDFDTQGNAGQFLTKDLQINKRRGGSEQLFDHGELKYTPAWVDNIHLLHGHGYLQEMDARGDEVSEQAIKLRTQIRKLPFDYIIFDTPPQLGPRQTAPLFWSDSAVVIVEPQLTSLTGMGDVFSVISAARRRNPSLQTQLVINRYNKASSSQKSVRQEMEQKFGKMIVGEFTTRVAVSDALANHMPVWKFAKDKKLNTAWKDFAGRVLGL</sequence>
<feature type="domain" description="AAA" evidence="1">
    <location>
        <begin position="3"/>
        <end position="173"/>
    </location>
</feature>
<accession>A0A848P3Y5</accession>
<dbReference type="SUPFAM" id="SSF52540">
    <property type="entry name" value="P-loop containing nucleoside triphosphate hydrolases"/>
    <property type="match status" value="1"/>
</dbReference>
<comment type="caution">
    <text evidence="2">The sequence shown here is derived from an EMBL/GenBank/DDBJ whole genome shotgun (WGS) entry which is preliminary data.</text>
</comment>
<proteinExistence type="predicted"/>
<dbReference type="InterPro" id="IPR025669">
    <property type="entry name" value="AAA_dom"/>
</dbReference>
<dbReference type="RefSeq" id="WP_169340866.1">
    <property type="nucleotide sequence ID" value="NZ_JABBZM010000017.1"/>
</dbReference>
<dbReference type="Gene3D" id="3.40.50.300">
    <property type="entry name" value="P-loop containing nucleotide triphosphate hydrolases"/>
    <property type="match status" value="1"/>
</dbReference>
<dbReference type="PANTHER" id="PTHR13696">
    <property type="entry name" value="P-LOOP CONTAINING NUCLEOSIDE TRIPHOSPHATE HYDROLASE"/>
    <property type="match status" value="1"/>
</dbReference>